<reference evidence="1" key="1">
    <citation type="submission" date="2020-11" db="EMBL/GenBank/DDBJ databases">
        <authorList>
            <consortium name="DOE Joint Genome Institute"/>
            <person name="Ahrendt S."/>
            <person name="Riley R."/>
            <person name="Andreopoulos W."/>
            <person name="Labutti K."/>
            <person name="Pangilinan J."/>
            <person name="Ruiz-Duenas F.J."/>
            <person name="Barrasa J.M."/>
            <person name="Sanchez-Garcia M."/>
            <person name="Camarero S."/>
            <person name="Miyauchi S."/>
            <person name="Serrano A."/>
            <person name="Linde D."/>
            <person name="Babiker R."/>
            <person name="Drula E."/>
            <person name="Ayuso-Fernandez I."/>
            <person name="Pacheco R."/>
            <person name="Padilla G."/>
            <person name="Ferreira P."/>
            <person name="Barriuso J."/>
            <person name="Kellner H."/>
            <person name="Castanera R."/>
            <person name="Alfaro M."/>
            <person name="Ramirez L."/>
            <person name="Pisabarro A.G."/>
            <person name="Kuo A."/>
            <person name="Tritt A."/>
            <person name="Lipzen A."/>
            <person name="He G."/>
            <person name="Yan M."/>
            <person name="Ng V."/>
            <person name="Cullen D."/>
            <person name="Martin F."/>
            <person name="Rosso M.-N."/>
            <person name="Henrissat B."/>
            <person name="Hibbett D."/>
            <person name="Martinez A.T."/>
            <person name="Grigoriev I.V."/>
        </authorList>
    </citation>
    <scope>NUCLEOTIDE SEQUENCE</scope>
    <source>
        <strain evidence="1">AH 40177</strain>
    </source>
</reference>
<accession>A0A9P5PLR5</accession>
<evidence type="ECO:0000313" key="2">
    <source>
        <dbReference type="Proteomes" id="UP000772434"/>
    </source>
</evidence>
<name>A0A9P5PLR5_9AGAR</name>
<dbReference type="SUPFAM" id="SSF52058">
    <property type="entry name" value="L domain-like"/>
    <property type="match status" value="1"/>
</dbReference>
<evidence type="ECO:0008006" key="3">
    <source>
        <dbReference type="Google" id="ProtNLM"/>
    </source>
</evidence>
<proteinExistence type="predicted"/>
<dbReference type="Gene3D" id="3.80.10.10">
    <property type="entry name" value="Ribonuclease Inhibitor"/>
    <property type="match status" value="1"/>
</dbReference>
<gene>
    <name evidence="1" type="ORF">BDP27DRAFT_1327884</name>
</gene>
<sequence>MDTSRALRSKPAMVISAVCSRWRRNALSMPVIWSRISLQWKMDASRDYRKDEHTEVFFPLSNFLNRSQQCLMTVNLVVYGSPFLKQGVLHPLLEQLFGQMVHWQDFSFDSGDYDVKALLNCHGIQPFSFPVLSKLCLTWDEDDLNPFIDTAPNLQSLTWGYDFEGIPNEFSYYSQLFYLDFLPNYPDIDSLFERCPNLFSLRIPESWRDYNPQIIACSSKLEILTVRHGEHAPENSVYPLLRLPSLKALHLEIFKLRKHVKGRKSWRHFNPFIAFVQRSSFQLTTFSVQQLSISDVNLVDILVHLPTLQNLTVDELGILPKCSSISSGFIESLHGYRTSSLRPQEAAIVPRMRSLRLLNVAAITFDDLTVVEMVQSRWIPARPHDVEMKVDCLRVFTMTFLSRSEAEAGDIYSSLAPIERDGMMIVVQMLG</sequence>
<dbReference type="EMBL" id="JADNRY010000065">
    <property type="protein sequence ID" value="KAF9068061.1"/>
    <property type="molecule type" value="Genomic_DNA"/>
</dbReference>
<dbReference type="InterPro" id="IPR032675">
    <property type="entry name" value="LRR_dom_sf"/>
</dbReference>
<organism evidence="1 2">
    <name type="scientific">Rhodocollybia butyracea</name>
    <dbReference type="NCBI Taxonomy" id="206335"/>
    <lineage>
        <taxon>Eukaryota</taxon>
        <taxon>Fungi</taxon>
        <taxon>Dikarya</taxon>
        <taxon>Basidiomycota</taxon>
        <taxon>Agaricomycotina</taxon>
        <taxon>Agaricomycetes</taxon>
        <taxon>Agaricomycetidae</taxon>
        <taxon>Agaricales</taxon>
        <taxon>Marasmiineae</taxon>
        <taxon>Omphalotaceae</taxon>
        <taxon>Rhodocollybia</taxon>
    </lineage>
</organism>
<dbReference type="AlphaFoldDB" id="A0A9P5PLR5"/>
<protein>
    <recommendedName>
        <fullName evidence="3">F-box domain-containing protein</fullName>
    </recommendedName>
</protein>
<evidence type="ECO:0000313" key="1">
    <source>
        <dbReference type="EMBL" id="KAF9068061.1"/>
    </source>
</evidence>
<dbReference type="OrthoDB" id="3063971at2759"/>
<keyword evidence="2" id="KW-1185">Reference proteome</keyword>
<comment type="caution">
    <text evidence="1">The sequence shown here is derived from an EMBL/GenBank/DDBJ whole genome shotgun (WGS) entry which is preliminary data.</text>
</comment>
<dbReference type="Proteomes" id="UP000772434">
    <property type="component" value="Unassembled WGS sequence"/>
</dbReference>